<protein>
    <recommendedName>
        <fullName evidence="4">Urease accessory protein UreD</fullName>
    </recommendedName>
</protein>
<dbReference type="Proteomes" id="UP001595904">
    <property type="component" value="Unassembled WGS sequence"/>
</dbReference>
<dbReference type="EMBL" id="JBHSDU010000015">
    <property type="protein sequence ID" value="MFC4314253.1"/>
    <property type="molecule type" value="Genomic_DNA"/>
</dbReference>
<comment type="subunit">
    <text evidence="4">UreD, UreF and UreG form a complex that acts as a GTP-hydrolysis-dependent molecular chaperone, activating the urease apoprotein by helping to assemble the nickel containing metallocenter of UreC. The UreE protein probably delivers the nickel.</text>
</comment>
<comment type="similarity">
    <text evidence="1 4">Belongs to the UreD family.</text>
</comment>
<evidence type="ECO:0000313" key="5">
    <source>
        <dbReference type="EMBL" id="MFC4314253.1"/>
    </source>
</evidence>
<evidence type="ECO:0000313" key="6">
    <source>
        <dbReference type="Proteomes" id="UP001595904"/>
    </source>
</evidence>
<dbReference type="PANTHER" id="PTHR33643">
    <property type="entry name" value="UREASE ACCESSORY PROTEIN D"/>
    <property type="match status" value="1"/>
</dbReference>
<reference evidence="6" key="1">
    <citation type="journal article" date="2019" name="Int. J. Syst. Evol. Microbiol.">
        <title>The Global Catalogue of Microorganisms (GCM) 10K type strain sequencing project: providing services to taxonomists for standard genome sequencing and annotation.</title>
        <authorList>
            <consortium name="The Broad Institute Genomics Platform"/>
            <consortium name="The Broad Institute Genome Sequencing Center for Infectious Disease"/>
            <person name="Wu L."/>
            <person name="Ma J."/>
        </authorList>
    </citation>
    <scope>NUCLEOTIDE SEQUENCE [LARGE SCALE GENOMIC DNA]</scope>
    <source>
        <strain evidence="6">CGMCC 1.10759</strain>
    </source>
</reference>
<evidence type="ECO:0000256" key="4">
    <source>
        <dbReference type="HAMAP-Rule" id="MF_01384"/>
    </source>
</evidence>
<keyword evidence="4" id="KW-0963">Cytoplasm</keyword>
<evidence type="ECO:0000256" key="2">
    <source>
        <dbReference type="ARBA" id="ARBA00022988"/>
    </source>
</evidence>
<comment type="function">
    <text evidence="4">Required for maturation of urease via the functional incorporation of the urease nickel metallocenter.</text>
</comment>
<dbReference type="PANTHER" id="PTHR33643:SF1">
    <property type="entry name" value="UREASE ACCESSORY PROTEIN D"/>
    <property type="match status" value="1"/>
</dbReference>
<keyword evidence="6" id="KW-1185">Reference proteome</keyword>
<proteinExistence type="inferred from homology"/>
<gene>
    <name evidence="4" type="primary">ureD</name>
    <name evidence="5" type="ORF">ACFPN2_34635</name>
</gene>
<comment type="subcellular location">
    <subcellularLocation>
        <location evidence="4">Cytoplasm</location>
    </subcellularLocation>
</comment>
<evidence type="ECO:0000256" key="1">
    <source>
        <dbReference type="ARBA" id="ARBA00007177"/>
    </source>
</evidence>
<dbReference type="HAMAP" id="MF_01384">
    <property type="entry name" value="UreD"/>
    <property type="match status" value="1"/>
</dbReference>
<keyword evidence="2 4" id="KW-0996">Nickel insertion</keyword>
<dbReference type="InterPro" id="IPR002669">
    <property type="entry name" value="UreD"/>
</dbReference>
<name>A0ABV8T5K9_9GAMM</name>
<organism evidence="5 6">
    <name type="scientific">Steroidobacter flavus</name>
    <dbReference type="NCBI Taxonomy" id="1842136"/>
    <lineage>
        <taxon>Bacteria</taxon>
        <taxon>Pseudomonadati</taxon>
        <taxon>Pseudomonadota</taxon>
        <taxon>Gammaproteobacteria</taxon>
        <taxon>Steroidobacterales</taxon>
        <taxon>Steroidobacteraceae</taxon>
        <taxon>Steroidobacter</taxon>
    </lineage>
</organism>
<accession>A0ABV8T5K9</accession>
<dbReference type="RefSeq" id="WP_380605282.1">
    <property type="nucleotide sequence ID" value="NZ_JBHSDU010000015.1"/>
</dbReference>
<dbReference type="Pfam" id="PF01774">
    <property type="entry name" value="UreD"/>
    <property type="match status" value="1"/>
</dbReference>
<evidence type="ECO:0000256" key="3">
    <source>
        <dbReference type="ARBA" id="ARBA00023186"/>
    </source>
</evidence>
<comment type="caution">
    <text evidence="5">The sequence shown here is derived from an EMBL/GenBank/DDBJ whole genome shotgun (WGS) entry which is preliminary data.</text>
</comment>
<sequence length="274" mass="30533">MSAEQDTLATPGWHAQLRLTFARPAERTCLVERQHRGPLLVQRPFYPEGDVCHAYIVHPPGGVVGGDELELEVDARDSTHVVLTTPAAAKFYRSDGRTARQKQTLRAKQSTLEWLPQESIYYPQSRVRSSTRIELESHAKLIGWDIACLGLPARNQPFDRGELHLHLELWVNGKPLLIDRLRLAGNDNNPSGLNGQQAVGTLLAYPATRAMIEAVRTLQPPGVELGVTLVDDVLVCRALAAQAEPIKHAFIEYWQTLRPLLLNRAAVSPRIWAT</sequence>
<keyword evidence="3 4" id="KW-0143">Chaperone</keyword>